<evidence type="ECO:0000313" key="8">
    <source>
        <dbReference type="EMBL" id="CAD7080517.1"/>
    </source>
</evidence>
<protein>
    <recommendedName>
        <fullName evidence="7">Chitin-binding type-2 domain-containing protein</fullName>
    </recommendedName>
</protein>
<keyword evidence="2 6" id="KW-0732">Signal</keyword>
<keyword evidence="1" id="KW-0147">Chitin-binding</keyword>
<feature type="domain" description="Chitin-binding type-2" evidence="7">
    <location>
        <begin position="94"/>
        <end position="140"/>
    </location>
</feature>
<dbReference type="AlphaFoldDB" id="A0A7R8UH86"/>
<reference evidence="8 9" key="1">
    <citation type="submission" date="2020-11" db="EMBL/GenBank/DDBJ databases">
        <authorList>
            <person name="Wallbank WR R."/>
            <person name="Pardo Diaz C."/>
            <person name="Kozak K."/>
            <person name="Martin S."/>
            <person name="Jiggins C."/>
            <person name="Moest M."/>
            <person name="Warren A I."/>
            <person name="Generalovic N T."/>
            <person name="Byers J.R.P. K."/>
            <person name="Montejo-Kovacevich G."/>
            <person name="Yen C E."/>
        </authorList>
    </citation>
    <scope>NUCLEOTIDE SEQUENCE [LARGE SCALE GENOMIC DNA]</scope>
</reference>
<dbReference type="GO" id="GO:0008061">
    <property type="term" value="F:chitin binding"/>
    <property type="evidence" value="ECO:0007669"/>
    <property type="project" value="UniProtKB-KW"/>
</dbReference>
<feature type="signal peptide" evidence="6">
    <location>
        <begin position="1"/>
        <end position="27"/>
    </location>
</feature>
<keyword evidence="9" id="KW-1185">Reference proteome</keyword>
<dbReference type="Proteomes" id="UP000594454">
    <property type="component" value="Chromosome 2"/>
</dbReference>
<proteinExistence type="predicted"/>
<keyword evidence="3" id="KW-0677">Repeat</keyword>
<dbReference type="SMART" id="SM00494">
    <property type="entry name" value="ChtBD2"/>
    <property type="match status" value="6"/>
</dbReference>
<feature type="domain" description="Chitin-binding type-2" evidence="7">
    <location>
        <begin position="361"/>
        <end position="417"/>
    </location>
</feature>
<sequence length="417" mass="45834">MREIYCFVQIFLGVLLLGGYEIQSTQAIDVDKPCTTNGVLTAHPDDNTLFYFCLDNIIYAGSCTDGKMFNSVLSQCVDPSSGTPVNPGTNIGTDVDCEGNDYATFPFPNDNSKYYYCLNGEAMIVQCPSNSYYDAYTRSCSQNNGGTDFYCPTGMNTLSADPNGNCARYVLCLNGEASFMTCPSGYFFQPKTGNCGPNIPDSCNQGGPCTRKQVGLVKQVQNNCEVYQECDNSTLTWKTRKCQKNYYFNPNRLQCGPIRPAGCGDYNYYYQNLPGYDNTYNPYYPTYPGFPTGPTNPGVICGTSLNGLFADPSNCRKYIYCIDGVAHSMTCLSGFYFNPLTRICGPNIPSGCSVQNIDIDLFTCPAFADITVADPSNCKQYIVCSGGVSTTYRCGPGLYYYPDQNTCSTLLPARCRF</sequence>
<dbReference type="OrthoDB" id="6020543at2759"/>
<dbReference type="Pfam" id="PF01607">
    <property type="entry name" value="CBM_14"/>
    <property type="match status" value="6"/>
</dbReference>
<dbReference type="InterPro" id="IPR036508">
    <property type="entry name" value="Chitin-bd_dom_sf"/>
</dbReference>
<dbReference type="InterPro" id="IPR051940">
    <property type="entry name" value="Chitin_bind-dev_reg"/>
</dbReference>
<accession>A0A7R8UH86</accession>
<dbReference type="GO" id="GO:0005576">
    <property type="term" value="C:extracellular region"/>
    <property type="evidence" value="ECO:0007669"/>
    <property type="project" value="InterPro"/>
</dbReference>
<dbReference type="PANTHER" id="PTHR23301">
    <property type="entry name" value="CHITIN BINDING PERITROPHIN-A"/>
    <property type="match status" value="1"/>
</dbReference>
<name>A0A7R8UH86_HERIL</name>
<dbReference type="PANTHER" id="PTHR23301:SF106">
    <property type="entry name" value="CHITIN-BINDING TYPE-2 DOMAIN-CONTAINING PROTEIN-RELATED"/>
    <property type="match status" value="1"/>
</dbReference>
<dbReference type="Gene3D" id="2.170.140.10">
    <property type="entry name" value="Chitin binding domain"/>
    <property type="match status" value="5"/>
</dbReference>
<evidence type="ECO:0000313" key="9">
    <source>
        <dbReference type="Proteomes" id="UP000594454"/>
    </source>
</evidence>
<organism evidence="8 9">
    <name type="scientific">Hermetia illucens</name>
    <name type="common">Black soldier fly</name>
    <dbReference type="NCBI Taxonomy" id="343691"/>
    <lineage>
        <taxon>Eukaryota</taxon>
        <taxon>Metazoa</taxon>
        <taxon>Ecdysozoa</taxon>
        <taxon>Arthropoda</taxon>
        <taxon>Hexapoda</taxon>
        <taxon>Insecta</taxon>
        <taxon>Pterygota</taxon>
        <taxon>Neoptera</taxon>
        <taxon>Endopterygota</taxon>
        <taxon>Diptera</taxon>
        <taxon>Brachycera</taxon>
        <taxon>Stratiomyomorpha</taxon>
        <taxon>Stratiomyidae</taxon>
        <taxon>Hermetiinae</taxon>
        <taxon>Hermetia</taxon>
    </lineage>
</organism>
<feature type="chain" id="PRO_5031169221" description="Chitin-binding type-2 domain-containing protein" evidence="6">
    <location>
        <begin position="28"/>
        <end position="417"/>
    </location>
</feature>
<dbReference type="InterPro" id="IPR002557">
    <property type="entry name" value="Chitin-bd_dom"/>
</dbReference>
<feature type="domain" description="Chitin-binding type-2" evidence="7">
    <location>
        <begin position="31"/>
        <end position="87"/>
    </location>
</feature>
<evidence type="ECO:0000259" key="7">
    <source>
        <dbReference type="PROSITE" id="PS50940"/>
    </source>
</evidence>
<dbReference type="InParanoid" id="A0A7R8UH86"/>
<evidence type="ECO:0000256" key="2">
    <source>
        <dbReference type="ARBA" id="ARBA00022729"/>
    </source>
</evidence>
<dbReference type="PROSITE" id="PS50940">
    <property type="entry name" value="CHIT_BIND_II"/>
    <property type="match status" value="6"/>
</dbReference>
<evidence type="ECO:0000256" key="3">
    <source>
        <dbReference type="ARBA" id="ARBA00022737"/>
    </source>
</evidence>
<gene>
    <name evidence="8" type="ORF">HERILL_LOCUS3666</name>
</gene>
<feature type="domain" description="Chitin-binding type-2" evidence="7">
    <location>
        <begin position="148"/>
        <end position="205"/>
    </location>
</feature>
<dbReference type="EMBL" id="LR899010">
    <property type="protein sequence ID" value="CAD7080517.1"/>
    <property type="molecule type" value="Genomic_DNA"/>
</dbReference>
<evidence type="ECO:0000256" key="6">
    <source>
        <dbReference type="SAM" id="SignalP"/>
    </source>
</evidence>
<evidence type="ECO:0000256" key="1">
    <source>
        <dbReference type="ARBA" id="ARBA00022669"/>
    </source>
</evidence>
<keyword evidence="4" id="KW-1015">Disulfide bond</keyword>
<evidence type="ECO:0000256" key="5">
    <source>
        <dbReference type="ARBA" id="ARBA00023180"/>
    </source>
</evidence>
<feature type="domain" description="Chitin-binding type-2" evidence="7">
    <location>
        <begin position="206"/>
        <end position="265"/>
    </location>
</feature>
<keyword evidence="5" id="KW-0325">Glycoprotein</keyword>
<feature type="domain" description="Chitin-binding type-2" evidence="7">
    <location>
        <begin position="298"/>
        <end position="354"/>
    </location>
</feature>
<evidence type="ECO:0000256" key="4">
    <source>
        <dbReference type="ARBA" id="ARBA00023157"/>
    </source>
</evidence>
<dbReference type="SUPFAM" id="SSF57625">
    <property type="entry name" value="Invertebrate chitin-binding proteins"/>
    <property type="match status" value="6"/>
</dbReference>